<evidence type="ECO:0000256" key="1">
    <source>
        <dbReference type="SAM" id="Phobius"/>
    </source>
</evidence>
<keyword evidence="1" id="KW-0812">Transmembrane</keyword>
<dbReference type="AlphaFoldDB" id="A0A2K0TZC4"/>
<gene>
    <name evidence="2" type="ORF">THARTR1_08472</name>
</gene>
<dbReference type="Pfam" id="PF06522">
    <property type="entry name" value="B12D"/>
    <property type="match status" value="1"/>
</dbReference>
<dbReference type="EMBL" id="MTYI01000144">
    <property type="protein sequence ID" value="PNP50851.1"/>
    <property type="molecule type" value="Genomic_DNA"/>
</dbReference>
<keyword evidence="1" id="KW-1133">Transmembrane helix</keyword>
<proteinExistence type="predicted"/>
<feature type="transmembrane region" description="Helical" evidence="1">
    <location>
        <begin position="70"/>
        <end position="88"/>
    </location>
</feature>
<dbReference type="OrthoDB" id="202195at2759"/>
<dbReference type="Proteomes" id="UP000236290">
    <property type="component" value="Unassembled WGS sequence"/>
</dbReference>
<accession>A0A2K0TZC4</accession>
<name>A0A2K0TZC4_TRIHA</name>
<organism evidence="2 3">
    <name type="scientific">Trichoderma harzianum</name>
    <name type="common">Hypocrea lixii</name>
    <dbReference type="NCBI Taxonomy" id="5544"/>
    <lineage>
        <taxon>Eukaryota</taxon>
        <taxon>Fungi</taxon>
        <taxon>Dikarya</taxon>
        <taxon>Ascomycota</taxon>
        <taxon>Pezizomycotina</taxon>
        <taxon>Sordariomycetes</taxon>
        <taxon>Hypocreomycetidae</taxon>
        <taxon>Hypocreales</taxon>
        <taxon>Hypocreaceae</taxon>
        <taxon>Trichoderma</taxon>
    </lineage>
</organism>
<sequence>MRPTLALRAFRPTARMMRPVPVKGGPGRYVTALMLAEQLGNQAATVIDKFPQGHTVSQRLRKLKQIPAELYPLFVVVGFALGAAAYSSSRKFFVDKNLRLARQGAAARAAQSSDGHGGEH</sequence>
<evidence type="ECO:0000313" key="2">
    <source>
        <dbReference type="EMBL" id="PNP50851.1"/>
    </source>
</evidence>
<reference evidence="2 3" key="1">
    <citation type="submission" date="2017-02" db="EMBL/GenBank/DDBJ databases">
        <title>Genomes of Trichoderma spp. with biocontrol activity.</title>
        <authorList>
            <person name="Gardiner D."/>
            <person name="Kazan K."/>
            <person name="Vos C."/>
            <person name="Harvey P."/>
        </authorList>
    </citation>
    <scope>NUCLEOTIDE SEQUENCE [LARGE SCALE GENOMIC DNA]</scope>
    <source>
        <strain evidence="2 3">Tr1</strain>
    </source>
</reference>
<evidence type="ECO:0000313" key="3">
    <source>
        <dbReference type="Proteomes" id="UP000236290"/>
    </source>
</evidence>
<keyword evidence="1" id="KW-0472">Membrane</keyword>
<dbReference type="InterPro" id="IPR010530">
    <property type="entry name" value="B12D"/>
</dbReference>
<protein>
    <submittedName>
        <fullName evidence="2">Uncharacterized protein</fullName>
    </submittedName>
</protein>
<comment type="caution">
    <text evidence="2">The sequence shown here is derived from an EMBL/GenBank/DDBJ whole genome shotgun (WGS) entry which is preliminary data.</text>
</comment>